<protein>
    <recommendedName>
        <fullName evidence="3">Lipoprotein</fullName>
    </recommendedName>
</protein>
<accession>A0A9D7S721</accession>
<name>A0A9D7S721_9BACT</name>
<dbReference type="AlphaFoldDB" id="A0A9D7S721"/>
<dbReference type="PROSITE" id="PS51257">
    <property type="entry name" value="PROKAR_LIPOPROTEIN"/>
    <property type="match status" value="1"/>
</dbReference>
<evidence type="ECO:0000313" key="2">
    <source>
        <dbReference type="Proteomes" id="UP000808349"/>
    </source>
</evidence>
<evidence type="ECO:0008006" key="3">
    <source>
        <dbReference type="Google" id="ProtNLM"/>
    </source>
</evidence>
<dbReference type="Proteomes" id="UP000808349">
    <property type="component" value="Unassembled WGS sequence"/>
</dbReference>
<gene>
    <name evidence="1" type="ORF">IPO85_06105</name>
</gene>
<comment type="caution">
    <text evidence="1">The sequence shown here is derived from an EMBL/GenBank/DDBJ whole genome shotgun (WGS) entry which is preliminary data.</text>
</comment>
<sequence length="121" mass="14128">MKHKIIATIFIVILTMSCKQLYKQPYIHIEPQFAEVHFERPMSRIQLEQLRNDLAAIQIQINYTDIKYDGELLNFLAFTLDYKGQQAEGSTHFVHKVRPYGFIVDDRNNGTLRYVVGELAP</sequence>
<dbReference type="EMBL" id="JADKFW010000004">
    <property type="protein sequence ID" value="MBK9717075.1"/>
    <property type="molecule type" value="Genomic_DNA"/>
</dbReference>
<reference evidence="1 2" key="1">
    <citation type="submission" date="2020-10" db="EMBL/GenBank/DDBJ databases">
        <title>Connecting structure to function with the recovery of over 1000 high-quality activated sludge metagenome-assembled genomes encoding full-length rRNA genes using long-read sequencing.</title>
        <authorList>
            <person name="Singleton C.M."/>
            <person name="Petriglieri F."/>
            <person name="Kristensen J.M."/>
            <person name="Kirkegaard R.H."/>
            <person name="Michaelsen T.Y."/>
            <person name="Andersen M.H."/>
            <person name="Karst S.M."/>
            <person name="Dueholm M.S."/>
            <person name="Nielsen P.H."/>
            <person name="Albertsen M."/>
        </authorList>
    </citation>
    <scope>NUCLEOTIDE SEQUENCE [LARGE SCALE GENOMIC DNA]</scope>
    <source>
        <strain evidence="1">Ribe_18-Q3-R11-54_BAT3C.373</strain>
    </source>
</reference>
<proteinExistence type="predicted"/>
<evidence type="ECO:0000313" key="1">
    <source>
        <dbReference type="EMBL" id="MBK9717075.1"/>
    </source>
</evidence>
<organism evidence="1 2">
    <name type="scientific">Candidatus Defluviibacterium haderslevense</name>
    <dbReference type="NCBI Taxonomy" id="2981993"/>
    <lineage>
        <taxon>Bacteria</taxon>
        <taxon>Pseudomonadati</taxon>
        <taxon>Bacteroidota</taxon>
        <taxon>Saprospiria</taxon>
        <taxon>Saprospirales</taxon>
        <taxon>Saprospiraceae</taxon>
        <taxon>Candidatus Defluviibacterium</taxon>
    </lineage>
</organism>